<dbReference type="GO" id="GO:0006412">
    <property type="term" value="P:translation"/>
    <property type="evidence" value="ECO:0007669"/>
    <property type="project" value="InterPro"/>
</dbReference>
<comment type="similarity">
    <text evidence="1 4">Belongs to the eukaryotic ribosomal protein eL38 family.</text>
</comment>
<organism evidence="5 6">
    <name type="scientific">Wickerhamomyces ciferrii (strain ATCC 14091 / BCRC 22168 / CBS 111 / JCM 3599 / NBRC 0793 / NRRL Y-1031 F-60-10)</name>
    <name type="common">Yeast</name>
    <name type="synonym">Pichia ciferrii</name>
    <dbReference type="NCBI Taxonomy" id="1206466"/>
    <lineage>
        <taxon>Eukaryota</taxon>
        <taxon>Fungi</taxon>
        <taxon>Dikarya</taxon>
        <taxon>Ascomycota</taxon>
        <taxon>Saccharomycotina</taxon>
        <taxon>Saccharomycetes</taxon>
        <taxon>Phaffomycetales</taxon>
        <taxon>Wickerhamomycetaceae</taxon>
        <taxon>Wickerhamomyces</taxon>
    </lineage>
</organism>
<evidence type="ECO:0008006" key="7">
    <source>
        <dbReference type="Google" id="ProtNLM"/>
    </source>
</evidence>
<keyword evidence="2 4" id="KW-0689">Ribosomal protein</keyword>
<gene>
    <name evidence="5" type="ORF">BN7_6701</name>
</gene>
<dbReference type="GO" id="GO:0022618">
    <property type="term" value="P:protein-RNA complex assembly"/>
    <property type="evidence" value="ECO:0007669"/>
    <property type="project" value="TreeGrafter"/>
</dbReference>
<dbReference type="STRING" id="1206466.K0KYD5"/>
<evidence type="ECO:0000313" key="6">
    <source>
        <dbReference type="Proteomes" id="UP000009328"/>
    </source>
</evidence>
<keyword evidence="6" id="KW-1185">Reference proteome</keyword>
<dbReference type="Proteomes" id="UP000009328">
    <property type="component" value="Unassembled WGS sequence"/>
</dbReference>
<dbReference type="InterPro" id="IPR038464">
    <property type="entry name" value="Ribosomal_eL38_sf"/>
</dbReference>
<dbReference type="PANTHER" id="PTHR10965:SF0">
    <property type="entry name" value="LARGE RIBOSOMAL SUBUNIT PROTEIN EL38"/>
    <property type="match status" value="1"/>
</dbReference>
<dbReference type="EMBL" id="CAIF01000323">
    <property type="protein sequence ID" value="CCH47092.1"/>
    <property type="molecule type" value="Genomic_DNA"/>
</dbReference>
<evidence type="ECO:0000256" key="3">
    <source>
        <dbReference type="ARBA" id="ARBA00023274"/>
    </source>
</evidence>
<dbReference type="FunCoup" id="K0KYD5">
    <property type="interactions" value="889"/>
</dbReference>
<dbReference type="GO" id="GO:0022625">
    <property type="term" value="C:cytosolic large ribosomal subunit"/>
    <property type="evidence" value="ECO:0007669"/>
    <property type="project" value="TreeGrafter"/>
</dbReference>
<evidence type="ECO:0000313" key="5">
    <source>
        <dbReference type="EMBL" id="CCH47092.1"/>
    </source>
</evidence>
<evidence type="ECO:0000256" key="1">
    <source>
        <dbReference type="ARBA" id="ARBA00007803"/>
    </source>
</evidence>
<evidence type="ECO:0000256" key="4">
    <source>
        <dbReference type="RuleBase" id="RU003445"/>
    </source>
</evidence>
<dbReference type="GO" id="GO:0003735">
    <property type="term" value="F:structural constituent of ribosome"/>
    <property type="evidence" value="ECO:0007669"/>
    <property type="project" value="InterPro"/>
</dbReference>
<dbReference type="InterPro" id="IPR002675">
    <property type="entry name" value="Ribosomal_eL38"/>
</dbReference>
<comment type="caution">
    <text evidence="5">The sequence shown here is derived from an EMBL/GenBank/DDBJ whole genome shotgun (WGS) entry which is preliminary data.</text>
</comment>
<dbReference type="HOGENOM" id="CLU_152057_1_0_1"/>
<dbReference type="eggNOG" id="KOG3499">
    <property type="taxonomic scope" value="Eukaryota"/>
</dbReference>
<dbReference type="Pfam" id="PF01781">
    <property type="entry name" value="Ribosomal_L38e"/>
    <property type="match status" value="1"/>
</dbReference>
<evidence type="ECO:0000256" key="2">
    <source>
        <dbReference type="ARBA" id="ARBA00022980"/>
    </source>
</evidence>
<keyword evidence="3 4" id="KW-0687">Ribonucleoprotein</keyword>
<accession>K0KYD5</accession>
<proteinExistence type="inferred from homology"/>
<reference evidence="5 6" key="1">
    <citation type="journal article" date="2012" name="Eukaryot. Cell">
        <title>Draft genome sequence of Wickerhamomyces ciferrii NRRL Y-1031 F-60-10.</title>
        <authorList>
            <person name="Schneider J."/>
            <person name="Andrea H."/>
            <person name="Blom J."/>
            <person name="Jaenicke S."/>
            <person name="Ruckert C."/>
            <person name="Schorsch C."/>
            <person name="Szczepanowski R."/>
            <person name="Farwick M."/>
            <person name="Goesmann A."/>
            <person name="Puhler A."/>
            <person name="Schaffer S."/>
            <person name="Tauch A."/>
            <person name="Kohler T."/>
            <person name="Brinkrolf K."/>
        </authorList>
    </citation>
    <scope>NUCLEOTIDE SEQUENCE [LARGE SCALE GENOMIC DNA]</scope>
    <source>
        <strain evidence="6">ATCC 14091 / BCRC 22168 / CBS 111 / JCM 3599 / NBRC 0793 / NRRL Y-1031 F-60-10</strain>
    </source>
</reference>
<sequence length="78" mass="8754">MAREITDIKKFVELSRRADVKSASIKSNQKVAANGKVYKETKFKIRGTKNLYTLVVADAEKAKKLVQTLPSTLEITEL</sequence>
<dbReference type="AlphaFoldDB" id="K0KYD5"/>
<dbReference type="PANTHER" id="PTHR10965">
    <property type="entry name" value="60S RIBOSOMAL PROTEIN L38"/>
    <property type="match status" value="1"/>
</dbReference>
<dbReference type="InParanoid" id="K0KYD5"/>
<dbReference type="Gene3D" id="3.30.720.90">
    <property type="match status" value="1"/>
</dbReference>
<protein>
    <recommendedName>
        <fullName evidence="7">60S ribosomal protein L38</fullName>
    </recommendedName>
</protein>
<name>K0KYD5_WICCF</name>